<keyword evidence="1 2" id="KW-0808">Transferase</keyword>
<dbReference type="Pfam" id="PF01066">
    <property type="entry name" value="CDP-OH_P_transf"/>
    <property type="match status" value="1"/>
</dbReference>
<reference evidence="5" key="1">
    <citation type="journal article" date="2019" name="Int. J. Syst. Evol. Microbiol.">
        <title>The Global Catalogue of Microorganisms (GCM) 10K type strain sequencing project: providing services to taxonomists for standard genome sequencing and annotation.</title>
        <authorList>
            <consortium name="The Broad Institute Genomics Platform"/>
            <consortium name="The Broad Institute Genome Sequencing Center for Infectious Disease"/>
            <person name="Wu L."/>
            <person name="Ma J."/>
        </authorList>
    </citation>
    <scope>NUCLEOTIDE SEQUENCE [LARGE SCALE GENOMIC DNA]</scope>
    <source>
        <strain evidence="5">JCM 18472</strain>
    </source>
</reference>
<proteinExistence type="inferred from homology"/>
<accession>A0ABP9RF59</accession>
<evidence type="ECO:0000313" key="5">
    <source>
        <dbReference type="Proteomes" id="UP001500074"/>
    </source>
</evidence>
<evidence type="ECO:0000256" key="3">
    <source>
        <dbReference type="SAM" id="Phobius"/>
    </source>
</evidence>
<keyword evidence="3" id="KW-1133">Transmembrane helix</keyword>
<dbReference type="EMBL" id="BAABKI010000022">
    <property type="protein sequence ID" value="GAA5176314.1"/>
    <property type="molecule type" value="Genomic_DNA"/>
</dbReference>
<dbReference type="PROSITE" id="PS00379">
    <property type="entry name" value="CDP_ALCOHOL_P_TRANSF"/>
    <property type="match status" value="1"/>
</dbReference>
<dbReference type="RefSeq" id="WP_035575333.1">
    <property type="nucleotide sequence ID" value="NZ_BAABKI010000022.1"/>
</dbReference>
<evidence type="ECO:0000313" key="4">
    <source>
        <dbReference type="EMBL" id="GAA5176314.1"/>
    </source>
</evidence>
<comment type="caution">
    <text evidence="4">The sequence shown here is derived from an EMBL/GenBank/DDBJ whole genome shotgun (WGS) entry which is preliminary data.</text>
</comment>
<keyword evidence="5" id="KW-1185">Reference proteome</keyword>
<feature type="transmembrane region" description="Helical" evidence="3">
    <location>
        <begin position="148"/>
        <end position="168"/>
    </location>
</feature>
<feature type="transmembrane region" description="Helical" evidence="3">
    <location>
        <begin position="81"/>
        <end position="104"/>
    </location>
</feature>
<feature type="transmembrane region" description="Helical" evidence="3">
    <location>
        <begin position="174"/>
        <end position="191"/>
    </location>
</feature>
<dbReference type="Proteomes" id="UP001500074">
    <property type="component" value="Unassembled WGS sequence"/>
</dbReference>
<sequence length="222" mass="23503">MLDRWTMPWSQAPLKRGAVLLARWRVRPVQVTLGGFAIGMLAMPLLAAEAYGLALVAILANRLADGLDGALARHAGAGSDAGGFLDIVLDFLFYAAVVVGFALAEPSVNALPAVILLFAFVGTGSSFLAFAIMAARHRLERPNFPHKAFFYLDGLTEGTETILAFVIFCLWPQAFPMLALVFAGACLLTAATRSWGGYRSLAALEREGHAAAGAHREEGGGA</sequence>
<keyword evidence="3" id="KW-0812">Transmembrane</keyword>
<protein>
    <submittedName>
        <fullName evidence="4">CDP-alcohol phosphatidyltransferase family protein</fullName>
    </submittedName>
</protein>
<evidence type="ECO:0000256" key="2">
    <source>
        <dbReference type="RuleBase" id="RU003750"/>
    </source>
</evidence>
<name>A0ABP9RF59_9GAMM</name>
<feature type="transmembrane region" description="Helical" evidence="3">
    <location>
        <begin position="110"/>
        <end position="136"/>
    </location>
</feature>
<keyword evidence="3" id="KW-0472">Membrane</keyword>
<dbReference type="InterPro" id="IPR000462">
    <property type="entry name" value="CDP-OH_P_trans"/>
</dbReference>
<gene>
    <name evidence="4" type="ORF">GCM10023342_21450</name>
</gene>
<dbReference type="InterPro" id="IPR048254">
    <property type="entry name" value="CDP_ALCOHOL_P_TRANSF_CS"/>
</dbReference>
<evidence type="ECO:0000256" key="1">
    <source>
        <dbReference type="ARBA" id="ARBA00022679"/>
    </source>
</evidence>
<dbReference type="Gene3D" id="1.20.120.1760">
    <property type="match status" value="1"/>
</dbReference>
<comment type="similarity">
    <text evidence="2">Belongs to the CDP-alcohol phosphatidyltransferase class-I family.</text>
</comment>
<organism evidence="4 5">
    <name type="scientific">Modicisalibacter zincidurans</name>
    <dbReference type="NCBI Taxonomy" id="1178777"/>
    <lineage>
        <taxon>Bacteria</taxon>
        <taxon>Pseudomonadati</taxon>
        <taxon>Pseudomonadota</taxon>
        <taxon>Gammaproteobacteria</taxon>
        <taxon>Oceanospirillales</taxon>
        <taxon>Halomonadaceae</taxon>
        <taxon>Modicisalibacter</taxon>
    </lineage>
</organism>
<dbReference type="InterPro" id="IPR043130">
    <property type="entry name" value="CDP-OH_PTrfase_TM_dom"/>
</dbReference>
<feature type="transmembrane region" description="Helical" evidence="3">
    <location>
        <begin position="33"/>
        <end position="60"/>
    </location>
</feature>